<organism evidence="5">
    <name type="scientific">Pedococcus sp. KACC 23699</name>
    <dbReference type="NCBI Taxonomy" id="3149228"/>
    <lineage>
        <taxon>Bacteria</taxon>
        <taxon>Bacillati</taxon>
        <taxon>Actinomycetota</taxon>
        <taxon>Actinomycetes</taxon>
        <taxon>Micrococcales</taxon>
        <taxon>Intrasporangiaceae</taxon>
        <taxon>Pedococcus</taxon>
    </lineage>
</organism>
<dbReference type="Gene3D" id="1.10.10.10">
    <property type="entry name" value="Winged helix-like DNA-binding domain superfamily/Winged helix DNA-binding domain"/>
    <property type="match status" value="1"/>
</dbReference>
<accession>A0AAU7JXH7</accession>
<dbReference type="GO" id="GO:0005524">
    <property type="term" value="F:ATP binding"/>
    <property type="evidence" value="ECO:0007669"/>
    <property type="project" value="UniProtKB-KW"/>
</dbReference>
<dbReference type="AlphaFoldDB" id="A0AAU7JXH7"/>
<dbReference type="SUPFAM" id="SSF48452">
    <property type="entry name" value="TPR-like"/>
    <property type="match status" value="1"/>
</dbReference>
<protein>
    <submittedName>
        <fullName evidence="5">AAA family ATPase</fullName>
    </submittedName>
</protein>
<reference evidence="5" key="1">
    <citation type="submission" date="2024-05" db="EMBL/GenBank/DDBJ databases">
        <authorList>
            <person name="Kim S."/>
            <person name="Heo J."/>
            <person name="Choi H."/>
            <person name="Choi Y."/>
            <person name="Kwon S.-W."/>
            <person name="Kim Y."/>
        </authorList>
    </citation>
    <scope>NUCLEOTIDE SEQUENCE</scope>
    <source>
        <strain evidence="5">KACC 23699</strain>
    </source>
</reference>
<dbReference type="PROSITE" id="PS00622">
    <property type="entry name" value="HTH_LUXR_1"/>
    <property type="match status" value="1"/>
</dbReference>
<dbReference type="SUPFAM" id="SSF52540">
    <property type="entry name" value="P-loop containing nucleoside triphosphate hydrolases"/>
    <property type="match status" value="1"/>
</dbReference>
<dbReference type="PANTHER" id="PTHR16305">
    <property type="entry name" value="TESTICULAR SOLUBLE ADENYLYL CYCLASE"/>
    <property type="match status" value="1"/>
</dbReference>
<evidence type="ECO:0000259" key="4">
    <source>
        <dbReference type="PROSITE" id="PS50043"/>
    </source>
</evidence>
<evidence type="ECO:0000256" key="1">
    <source>
        <dbReference type="ARBA" id="ARBA00022741"/>
    </source>
</evidence>
<dbReference type="Gene3D" id="1.25.40.10">
    <property type="entry name" value="Tetratricopeptide repeat domain"/>
    <property type="match status" value="1"/>
</dbReference>
<dbReference type="Pfam" id="PF13191">
    <property type="entry name" value="AAA_16"/>
    <property type="match status" value="1"/>
</dbReference>
<gene>
    <name evidence="5" type="ORF">ABEG17_05370</name>
</gene>
<dbReference type="InterPro" id="IPR036388">
    <property type="entry name" value="WH-like_DNA-bd_sf"/>
</dbReference>
<sequence>MDPSFLERDSQVDAVLAYAAEADEGSGRLVLVQGEAGAGKSTLVEMVETLLPTATWHWGACDGLFTPIPLAPLRDIAESIGGRLLAASRGDATREVLFAALLESVRADRGLTVLAFEDAQWADEATLDLLRFLGRRIQRERALLLVTFREEDPASSSRLRAALGELSRQRGTRRVALPPLSPAAVTQLVGDTGLDPAEVHRLTGGNAYFVAEVVRDAGQGLPASARDAVLARAAHLAPPARELLDVAALAGNRVDPMLLGAVTDAPEVTLMTLADAGLLVTDGRALRFRHEIARLAVADAVPEPRRATLHARLLAALLERDAGDDARLAFHAAGAGDTAAVVRYSRAAAQRATTLASHAEAVEHLHRALAAGTRLGLDAHSRAGLLDDLSTELGLVDRWAEAEHWRAEAVGLWRGLDDPLHHGDSLRRHARALSRLARGAEARQALDQALAVLEPLGPTAALARAVEYLAAVHWHGGANTEAIEACDRAAALAEQLNLPDVLSDVLNTRACSMLSLGRDWVPTMQRALDVGLEAGCDEQVGRAYMNYYGGLVGDGRVAEGEQVYRDGITFCEQREVVTAANFLVANRIIALEENGRWEEAVTTGRAHLDDPTVSPVRRLGAMLSLARIGIRRGDSDAERMLDEGLAIAEGTQEPQWLVPFRLLDVERHWVGRRPGRAREAVLGALAAAALAPADTRITGSAAVWAHRFEVPHTDASPVPERWEAELRGDLARAVSGWDAVSSPYDAALVLAFSPSTEDQIESLRRLDALNATAVAAVVRRRLRKAGVRSLPGPPRPTTLEHPAGLTSREQEVLVLLGQGLSNDEIAVALVISTRTVAHHVSAVLGKLGVTGRRGAVAEARGRGLLPPDGSGTGNTAAGRTLPAPRPRDV</sequence>
<dbReference type="GO" id="GO:0003677">
    <property type="term" value="F:DNA binding"/>
    <property type="evidence" value="ECO:0007669"/>
    <property type="project" value="InterPro"/>
</dbReference>
<dbReference type="GO" id="GO:0004016">
    <property type="term" value="F:adenylate cyclase activity"/>
    <property type="evidence" value="ECO:0007669"/>
    <property type="project" value="TreeGrafter"/>
</dbReference>
<dbReference type="RefSeq" id="WP_406832258.1">
    <property type="nucleotide sequence ID" value="NZ_CP157483.1"/>
</dbReference>
<dbReference type="PROSITE" id="PS50043">
    <property type="entry name" value="HTH_LUXR_2"/>
    <property type="match status" value="1"/>
</dbReference>
<dbReference type="EMBL" id="CP157483">
    <property type="protein sequence ID" value="XBO44774.1"/>
    <property type="molecule type" value="Genomic_DNA"/>
</dbReference>
<dbReference type="InterPro" id="IPR000792">
    <property type="entry name" value="Tscrpt_reg_LuxR_C"/>
</dbReference>
<feature type="domain" description="HTH luxR-type" evidence="4">
    <location>
        <begin position="798"/>
        <end position="863"/>
    </location>
</feature>
<dbReference type="GO" id="GO:0005737">
    <property type="term" value="C:cytoplasm"/>
    <property type="evidence" value="ECO:0007669"/>
    <property type="project" value="TreeGrafter"/>
</dbReference>
<evidence type="ECO:0000256" key="3">
    <source>
        <dbReference type="SAM" id="MobiDB-lite"/>
    </source>
</evidence>
<dbReference type="GO" id="GO:0006355">
    <property type="term" value="P:regulation of DNA-templated transcription"/>
    <property type="evidence" value="ECO:0007669"/>
    <property type="project" value="InterPro"/>
</dbReference>
<dbReference type="SMART" id="SM00421">
    <property type="entry name" value="HTH_LUXR"/>
    <property type="match status" value="1"/>
</dbReference>
<dbReference type="InterPro" id="IPR016032">
    <property type="entry name" value="Sig_transdc_resp-reg_C-effctor"/>
</dbReference>
<keyword evidence="1" id="KW-0547">Nucleotide-binding</keyword>
<feature type="region of interest" description="Disordered" evidence="3">
    <location>
        <begin position="861"/>
        <end position="889"/>
    </location>
</feature>
<evidence type="ECO:0000256" key="2">
    <source>
        <dbReference type="ARBA" id="ARBA00022840"/>
    </source>
</evidence>
<dbReference type="InterPro" id="IPR011990">
    <property type="entry name" value="TPR-like_helical_dom_sf"/>
</dbReference>
<dbReference type="SUPFAM" id="SSF46894">
    <property type="entry name" value="C-terminal effector domain of the bipartite response regulators"/>
    <property type="match status" value="1"/>
</dbReference>
<name>A0AAU7JXH7_9MICO</name>
<evidence type="ECO:0000313" key="5">
    <source>
        <dbReference type="EMBL" id="XBO44774.1"/>
    </source>
</evidence>
<proteinExistence type="predicted"/>
<dbReference type="InterPro" id="IPR027417">
    <property type="entry name" value="P-loop_NTPase"/>
</dbReference>
<dbReference type="PRINTS" id="PR00038">
    <property type="entry name" value="HTHLUXR"/>
</dbReference>
<dbReference type="CDD" id="cd06170">
    <property type="entry name" value="LuxR_C_like"/>
    <property type="match status" value="1"/>
</dbReference>
<dbReference type="PANTHER" id="PTHR16305:SF35">
    <property type="entry name" value="TRANSCRIPTIONAL ACTIVATOR DOMAIN"/>
    <property type="match status" value="1"/>
</dbReference>
<dbReference type="Pfam" id="PF00196">
    <property type="entry name" value="GerE"/>
    <property type="match status" value="1"/>
</dbReference>
<dbReference type="InterPro" id="IPR041664">
    <property type="entry name" value="AAA_16"/>
</dbReference>
<keyword evidence="2" id="KW-0067">ATP-binding</keyword>